<feature type="transmembrane region" description="Helical" evidence="2">
    <location>
        <begin position="39"/>
        <end position="61"/>
    </location>
</feature>
<dbReference type="EMBL" id="SDOV01000001">
    <property type="protein sequence ID" value="KAH7644668.1"/>
    <property type="molecule type" value="Genomic_DNA"/>
</dbReference>
<keyword evidence="2" id="KW-0812">Transmembrane</keyword>
<sequence length="276" mass="31330">MTMSQATTTTTTTTMRTKNSFIQLAWQKFRQRRQWERRMIIIIAGIIILAILLIITTMIWLRNSNIAYKEPSIPFSQRRPETTRKMSSIETTRIPNNKRVDHIITPANNGGGGGGVSGSRIRNRDEHRNLYSKQESKNVEKYDILGSGNFEIIRGGILDKHPSDNLNKLRNSRKKSSSRHHNNSNRNQQRNQLFEPNNHHNNDHRQHYSEDDNGVENNGAGGGNGDDDDGLNPSNNDGPSSNQSSTDEPEPFEPFNFDLFANDPILQGLQGYDNFA</sequence>
<feature type="region of interest" description="Disordered" evidence="1">
    <location>
        <begin position="102"/>
        <end position="122"/>
    </location>
</feature>
<dbReference type="AlphaFoldDB" id="A0A9D4P668"/>
<name>A0A9D4P668_DERFA</name>
<keyword evidence="2" id="KW-0472">Membrane</keyword>
<reference evidence="3" key="1">
    <citation type="submission" date="2020-06" db="EMBL/GenBank/DDBJ databases">
        <authorList>
            <person name="Ji K."/>
            <person name="Li J."/>
        </authorList>
    </citation>
    <scope>NUCLEOTIDE SEQUENCE</scope>
    <source>
        <strain evidence="3">JKM2019</strain>
        <tissue evidence="3">Whole body</tissue>
    </source>
</reference>
<protein>
    <submittedName>
        <fullName evidence="3">Uncharacterized protein</fullName>
    </submittedName>
</protein>
<evidence type="ECO:0000256" key="2">
    <source>
        <dbReference type="SAM" id="Phobius"/>
    </source>
</evidence>
<dbReference type="Proteomes" id="UP000828236">
    <property type="component" value="Unassembled WGS sequence"/>
</dbReference>
<organism evidence="3">
    <name type="scientific">Dermatophagoides farinae</name>
    <name type="common">American house dust mite</name>
    <dbReference type="NCBI Taxonomy" id="6954"/>
    <lineage>
        <taxon>Eukaryota</taxon>
        <taxon>Metazoa</taxon>
        <taxon>Ecdysozoa</taxon>
        <taxon>Arthropoda</taxon>
        <taxon>Chelicerata</taxon>
        <taxon>Arachnida</taxon>
        <taxon>Acari</taxon>
        <taxon>Acariformes</taxon>
        <taxon>Sarcoptiformes</taxon>
        <taxon>Astigmata</taxon>
        <taxon>Psoroptidia</taxon>
        <taxon>Analgoidea</taxon>
        <taxon>Pyroglyphidae</taxon>
        <taxon>Dermatophagoidinae</taxon>
        <taxon>Dermatophagoides</taxon>
    </lineage>
</organism>
<evidence type="ECO:0000313" key="3">
    <source>
        <dbReference type="EMBL" id="KAH7644668.1"/>
    </source>
</evidence>
<feature type="compositionally biased region" description="Low complexity" evidence="1">
    <location>
        <begin position="184"/>
        <end position="193"/>
    </location>
</feature>
<comment type="caution">
    <text evidence="3">The sequence shown here is derived from an EMBL/GenBank/DDBJ whole genome shotgun (WGS) entry which is preliminary data.</text>
</comment>
<feature type="compositionally biased region" description="Basic residues" evidence="1">
    <location>
        <begin position="170"/>
        <end position="183"/>
    </location>
</feature>
<reference evidence="3" key="2">
    <citation type="journal article" date="2021" name="World Allergy Organ. J.">
        <title>Chromosome-level assembly of Dermatophagoides farinae genome and transcriptome reveals two novel allergens Der f 37 and Der f 39.</title>
        <authorList>
            <person name="Chen J."/>
            <person name="Cai Z."/>
            <person name="Fan D."/>
            <person name="Hu J."/>
            <person name="Hou Y."/>
            <person name="He Y."/>
            <person name="Zhang Z."/>
            <person name="Zhao Z."/>
            <person name="Gao P."/>
            <person name="Hu W."/>
            <person name="Sun J."/>
            <person name="Li J."/>
            <person name="Ji K."/>
        </authorList>
    </citation>
    <scope>NUCLEOTIDE SEQUENCE</scope>
    <source>
        <strain evidence="3">JKM2019</strain>
    </source>
</reference>
<proteinExistence type="predicted"/>
<feature type="region of interest" description="Disordered" evidence="1">
    <location>
        <begin position="157"/>
        <end position="258"/>
    </location>
</feature>
<evidence type="ECO:0000256" key="1">
    <source>
        <dbReference type="SAM" id="MobiDB-lite"/>
    </source>
</evidence>
<accession>A0A9D4P668</accession>
<keyword evidence="2" id="KW-1133">Transmembrane helix</keyword>
<gene>
    <name evidence="3" type="ORF">HUG17_0206</name>
</gene>
<feature type="compositionally biased region" description="Basic and acidic residues" evidence="1">
    <location>
        <begin position="197"/>
        <end position="210"/>
    </location>
</feature>